<name>K3WKK3_GLOUD</name>
<dbReference type="eggNOG" id="ENOG502QVPQ">
    <property type="taxonomic scope" value="Eukaryota"/>
</dbReference>
<dbReference type="VEuPathDB" id="FungiDB:PYU1_G005484"/>
<dbReference type="EnsemblProtists" id="PYU1_T005495">
    <property type="protein sequence ID" value="PYU1_T005495"/>
    <property type="gene ID" value="PYU1_G005484"/>
</dbReference>
<reference evidence="4" key="1">
    <citation type="journal article" date="2010" name="Genome Biol.">
        <title>Genome sequence of the necrotrophic plant pathogen Pythium ultimum reveals original pathogenicity mechanisms and effector repertoire.</title>
        <authorList>
            <person name="Levesque C.A."/>
            <person name="Brouwer H."/>
            <person name="Cano L."/>
            <person name="Hamilton J.P."/>
            <person name="Holt C."/>
            <person name="Huitema E."/>
            <person name="Raffaele S."/>
            <person name="Robideau G.P."/>
            <person name="Thines M."/>
            <person name="Win J."/>
            <person name="Zerillo M.M."/>
            <person name="Beakes G.W."/>
            <person name="Boore J.L."/>
            <person name="Busam D."/>
            <person name="Dumas B."/>
            <person name="Ferriera S."/>
            <person name="Fuerstenberg S.I."/>
            <person name="Gachon C.M."/>
            <person name="Gaulin E."/>
            <person name="Govers F."/>
            <person name="Grenville-Briggs L."/>
            <person name="Horner N."/>
            <person name="Hostetler J."/>
            <person name="Jiang R.H."/>
            <person name="Johnson J."/>
            <person name="Krajaejun T."/>
            <person name="Lin H."/>
            <person name="Meijer H.J."/>
            <person name="Moore B."/>
            <person name="Morris P."/>
            <person name="Phuntmart V."/>
            <person name="Puiu D."/>
            <person name="Shetty J."/>
            <person name="Stajich J.E."/>
            <person name="Tripathy S."/>
            <person name="Wawra S."/>
            <person name="van West P."/>
            <person name="Whitty B.R."/>
            <person name="Coutinho P.M."/>
            <person name="Henrissat B."/>
            <person name="Martin F."/>
            <person name="Thomas P.D."/>
            <person name="Tyler B.M."/>
            <person name="De Vries R.P."/>
            <person name="Kamoun S."/>
            <person name="Yandell M."/>
            <person name="Tisserat N."/>
            <person name="Buell C.R."/>
        </authorList>
    </citation>
    <scope>NUCLEOTIDE SEQUENCE</scope>
    <source>
        <strain evidence="4">DAOM:BR144</strain>
    </source>
</reference>
<evidence type="ECO:0000256" key="1">
    <source>
        <dbReference type="SAM" id="MobiDB-lite"/>
    </source>
</evidence>
<dbReference type="AlphaFoldDB" id="K3WKK3"/>
<sequence length="795" mass="82764">MRCAPSSRSMAASGSSSSSASSANENDDIIDVVSHAPANLQSSHYVRSSVNSSSYTVDTDGDEMADNHEEDEDDDGELEEVEEHEYRRGRHAVPMRSPGEELMDIDLRSDASRNLPRLPNLRHTRVFFQSDDVVSSAGSRDRSSGGGRVLFRRRKRQEGDMFWTAIFVSNVLSLAVLSGLVIYLMQTDFFASHQNDLFGTTVDNRFTVVSQQDSHAKIYLKSGYSNSRYSEAMIAFGSGILQLGRRALASTDAQAFYGLSLAHNGSAVFTNKVSAPAVATEYLHAGKAVIFEDGTVMTTAANMSGGIKEIGDLNLASTSGSVITSAGGNPVLIVGPNGTVVLPNVDADDANAMGIAFNAASGRLSIASSFSIEHTANASRITSNHALHVNTTRVAFGSKSATKVTLTVSRLEEGPTESNDSNSGDDGDGDEENNNDARQLSGSVKPTHMEIVGQSSSSQDQGGDVLISGGDGLANGGNVIITGGVGLDLDALQIGSVAINAQLDPSGASLTDIGTQSGSHSVYIQGNVVFNGNNTSKDSSTQVAIAGAAFDVHAKKITINNVAANSSTLKLDSNDLRVGTLASSVKIGGLTHSAVTIQGTTAKLDAAESIAIGAKAQHVSIGNASRSDQSIELASHSIRFTSSTKASNRSLLSIASSENQTTSDFEIANGSVRAHARTIEIGASGNTKSVVVSSADVELGARAQNTTINTNGAKFSVSSKKIQLGTKDSTTVLDGKTVTIDAATSITIGEGTDSIALGSKTVEDLKIRAQAVAIRGPTTSSVFQQTSVPRVPAES</sequence>
<feature type="compositionally biased region" description="Acidic residues" evidence="1">
    <location>
        <begin position="423"/>
        <end position="434"/>
    </location>
</feature>
<keyword evidence="2" id="KW-0472">Membrane</keyword>
<keyword evidence="2" id="KW-0812">Transmembrane</keyword>
<protein>
    <submittedName>
        <fullName evidence="3">Uncharacterized protein</fullName>
    </submittedName>
</protein>
<dbReference type="InParanoid" id="K3WKK3"/>
<evidence type="ECO:0000313" key="4">
    <source>
        <dbReference type="Proteomes" id="UP000019132"/>
    </source>
</evidence>
<accession>K3WKK3</accession>
<dbReference type="EMBL" id="GL376633">
    <property type="status" value="NOT_ANNOTATED_CDS"/>
    <property type="molecule type" value="Genomic_DNA"/>
</dbReference>
<reference evidence="4" key="2">
    <citation type="submission" date="2010-04" db="EMBL/GenBank/DDBJ databases">
        <authorList>
            <person name="Buell R."/>
            <person name="Hamilton J."/>
            <person name="Hostetler J."/>
        </authorList>
    </citation>
    <scope>NUCLEOTIDE SEQUENCE [LARGE SCALE GENOMIC DNA]</scope>
    <source>
        <strain evidence="4">DAOM:BR144</strain>
    </source>
</reference>
<organism evidence="3 4">
    <name type="scientific">Globisporangium ultimum (strain ATCC 200006 / CBS 805.95 / DAOM BR144)</name>
    <name type="common">Pythium ultimum</name>
    <dbReference type="NCBI Taxonomy" id="431595"/>
    <lineage>
        <taxon>Eukaryota</taxon>
        <taxon>Sar</taxon>
        <taxon>Stramenopiles</taxon>
        <taxon>Oomycota</taxon>
        <taxon>Peronosporomycetes</taxon>
        <taxon>Pythiales</taxon>
        <taxon>Pythiaceae</taxon>
        <taxon>Globisporangium</taxon>
    </lineage>
</organism>
<dbReference type="OMA" id="THEVNIH"/>
<feature type="region of interest" description="Disordered" evidence="1">
    <location>
        <begin position="1"/>
        <end position="95"/>
    </location>
</feature>
<feature type="compositionally biased region" description="Low complexity" evidence="1">
    <location>
        <begin position="42"/>
        <end position="55"/>
    </location>
</feature>
<proteinExistence type="predicted"/>
<feature type="transmembrane region" description="Helical" evidence="2">
    <location>
        <begin position="162"/>
        <end position="185"/>
    </location>
</feature>
<dbReference type="HOGENOM" id="CLU_013618_0_0_1"/>
<evidence type="ECO:0000256" key="2">
    <source>
        <dbReference type="SAM" id="Phobius"/>
    </source>
</evidence>
<feature type="compositionally biased region" description="Acidic residues" evidence="1">
    <location>
        <begin position="59"/>
        <end position="83"/>
    </location>
</feature>
<feature type="region of interest" description="Disordered" evidence="1">
    <location>
        <begin position="407"/>
        <end position="445"/>
    </location>
</feature>
<keyword evidence="4" id="KW-1185">Reference proteome</keyword>
<keyword evidence="2" id="KW-1133">Transmembrane helix</keyword>
<dbReference type="Proteomes" id="UP000019132">
    <property type="component" value="Unassembled WGS sequence"/>
</dbReference>
<evidence type="ECO:0000313" key="3">
    <source>
        <dbReference type="EnsemblProtists" id="PYU1_T005495"/>
    </source>
</evidence>
<feature type="compositionally biased region" description="Low complexity" evidence="1">
    <location>
        <begin position="1"/>
        <end position="23"/>
    </location>
</feature>
<reference evidence="3" key="3">
    <citation type="submission" date="2015-02" db="UniProtKB">
        <authorList>
            <consortium name="EnsemblProtists"/>
        </authorList>
    </citation>
    <scope>IDENTIFICATION</scope>
    <source>
        <strain evidence="3">DAOM BR144</strain>
    </source>
</reference>